<dbReference type="PROSITE" id="PS50012">
    <property type="entry name" value="RCC1_3"/>
    <property type="match status" value="5"/>
</dbReference>
<dbReference type="PRINTS" id="PR00633">
    <property type="entry name" value="RCCNDNSATION"/>
</dbReference>
<dbReference type="Gene3D" id="2.130.10.30">
    <property type="entry name" value="Regulator of chromosome condensation 1/beta-lactamase-inhibitor protein II"/>
    <property type="match status" value="2"/>
</dbReference>
<dbReference type="EMBL" id="LN731032">
    <property type="protein sequence ID" value="CEP14175.1"/>
    <property type="molecule type" value="Genomic_DNA"/>
</dbReference>
<feature type="repeat" description="RCC1" evidence="2">
    <location>
        <begin position="84"/>
        <end position="128"/>
    </location>
</feature>
<reference evidence="3 4" key="1">
    <citation type="submission" date="2014-09" db="EMBL/GenBank/DDBJ databases">
        <authorList>
            <person name="Ellenberger Sabrina"/>
        </authorList>
    </citation>
    <scope>NUCLEOTIDE SEQUENCE [LARGE SCALE GENOMIC DNA]</scope>
    <source>
        <strain evidence="3 4">CBS 412.66</strain>
    </source>
</reference>
<dbReference type="SUPFAM" id="SSF50985">
    <property type="entry name" value="RCC1/BLIP-II"/>
    <property type="match status" value="1"/>
</dbReference>
<name>A0A0B7NFM0_9FUNG</name>
<dbReference type="AlphaFoldDB" id="A0A0B7NFM0"/>
<evidence type="ECO:0000256" key="1">
    <source>
        <dbReference type="ARBA" id="ARBA00022737"/>
    </source>
</evidence>
<evidence type="ECO:0000256" key="2">
    <source>
        <dbReference type="PROSITE-ProRule" id="PRU00235"/>
    </source>
</evidence>
<evidence type="ECO:0000313" key="3">
    <source>
        <dbReference type="EMBL" id="CEP14175.1"/>
    </source>
</evidence>
<feature type="repeat" description="RCC1" evidence="2">
    <location>
        <begin position="340"/>
        <end position="390"/>
    </location>
</feature>
<dbReference type="OrthoDB" id="5370059at2759"/>
<gene>
    <name evidence="3" type="primary">PARPA_08339.1 scaffold 32756</name>
</gene>
<keyword evidence="1" id="KW-0677">Repeat</keyword>
<feature type="repeat" description="RCC1" evidence="2">
    <location>
        <begin position="134"/>
        <end position="191"/>
    </location>
</feature>
<dbReference type="Proteomes" id="UP000054107">
    <property type="component" value="Unassembled WGS sequence"/>
</dbReference>
<dbReference type="PANTHER" id="PTHR22872">
    <property type="entry name" value="BTK-BINDING PROTEIN-RELATED"/>
    <property type="match status" value="1"/>
</dbReference>
<protein>
    <submittedName>
        <fullName evidence="3">Uncharacterized protein</fullName>
    </submittedName>
</protein>
<dbReference type="InterPro" id="IPR000408">
    <property type="entry name" value="Reg_chr_condens"/>
</dbReference>
<accession>A0A0B7NFM0</accession>
<proteinExistence type="predicted"/>
<dbReference type="STRING" id="35722.A0A0B7NFM0"/>
<evidence type="ECO:0000313" key="4">
    <source>
        <dbReference type="Proteomes" id="UP000054107"/>
    </source>
</evidence>
<feature type="repeat" description="RCC1" evidence="2">
    <location>
        <begin position="192"/>
        <end position="240"/>
    </location>
</feature>
<dbReference type="InterPro" id="IPR009091">
    <property type="entry name" value="RCC1/BLIP-II"/>
</dbReference>
<organism evidence="3 4">
    <name type="scientific">Parasitella parasitica</name>
    <dbReference type="NCBI Taxonomy" id="35722"/>
    <lineage>
        <taxon>Eukaryota</taxon>
        <taxon>Fungi</taxon>
        <taxon>Fungi incertae sedis</taxon>
        <taxon>Mucoromycota</taxon>
        <taxon>Mucoromycotina</taxon>
        <taxon>Mucoromycetes</taxon>
        <taxon>Mucorales</taxon>
        <taxon>Mucorineae</taxon>
        <taxon>Mucoraceae</taxon>
        <taxon>Parasitella</taxon>
    </lineage>
</organism>
<dbReference type="Pfam" id="PF00415">
    <property type="entry name" value="RCC1"/>
    <property type="match status" value="2"/>
</dbReference>
<sequence>MIPNNLFKTGYRTFHTSTFKPARKTSLYGWGQTQALPLTNGHLNRVLEQPTNLQKEQDYALPRDQVVTHASSGWGHSLLRTQDNSVYGFGLNQSGQLGTGPMGHKVNIENDVKLLSCGREHSHIVTEKKENGDTQLYSFGNNMYGQLGIGKNKNTAPGKFIKQETPTLVNFSGRITHIACGLDNTIFSTDQNELFGMGWSADGQLGQGKDDKDIPSPLKLSLQIKKLSSSTDFTLALDANGSLWTWGNSEYGQGIQGKVIDRILEPLEIKDVGDVVDVAAGGPFSVLLTKDGNVHTCGYGALGLGKDSIQTLRCIQIESLSNVVKIFAATDYAAAITACGELYTWGLNGPSSRLGTGSSQHLYKPEHIRIDGEVIDLSLGTNHALAICTE</sequence>
<dbReference type="Pfam" id="PF13540">
    <property type="entry name" value="RCC1_2"/>
    <property type="match status" value="3"/>
</dbReference>
<keyword evidence="4" id="KW-1185">Reference proteome</keyword>
<dbReference type="InterPro" id="IPR051625">
    <property type="entry name" value="Signaling_Regulatory_Domain"/>
</dbReference>
<feature type="repeat" description="RCC1" evidence="2">
    <location>
        <begin position="241"/>
        <end position="291"/>
    </location>
</feature>